<dbReference type="GO" id="GO:0003918">
    <property type="term" value="F:DNA topoisomerase type II (double strand cut, ATP-hydrolyzing) activity"/>
    <property type="evidence" value="ECO:0007669"/>
    <property type="project" value="UniProtKB-EC"/>
</dbReference>
<evidence type="ECO:0000256" key="7">
    <source>
        <dbReference type="PROSITE-ProRule" id="PRU01384"/>
    </source>
</evidence>
<dbReference type="InterPro" id="IPR050220">
    <property type="entry name" value="Type_II_DNA_Topoisomerases"/>
</dbReference>
<keyword evidence="4 7" id="KW-0799">Topoisomerase</keyword>
<dbReference type="Gene3D" id="2.120.10.90">
    <property type="entry name" value="DNA gyrase/topoisomerase IV, subunit A, C-terminal"/>
    <property type="match status" value="1"/>
</dbReference>
<comment type="similarity">
    <text evidence="2">Belongs to the type II topoisomerase GyrA/ParC subunit family.</text>
</comment>
<dbReference type="GO" id="GO:0005524">
    <property type="term" value="F:ATP binding"/>
    <property type="evidence" value="ECO:0007669"/>
    <property type="project" value="InterPro"/>
</dbReference>
<dbReference type="InterPro" id="IPR013760">
    <property type="entry name" value="Topo_IIA-like_dom_sf"/>
</dbReference>
<reference evidence="9 10" key="1">
    <citation type="journal article" date="2020" name="Biotechnol. Biofuels">
        <title>New insights from the biogas microbiome by comprehensive genome-resolved metagenomics of nearly 1600 species originating from multiple anaerobic digesters.</title>
        <authorList>
            <person name="Campanaro S."/>
            <person name="Treu L."/>
            <person name="Rodriguez-R L.M."/>
            <person name="Kovalovszki A."/>
            <person name="Ziels R.M."/>
            <person name="Maus I."/>
            <person name="Zhu X."/>
            <person name="Kougias P.G."/>
            <person name="Basile A."/>
            <person name="Luo G."/>
            <person name="Schluter A."/>
            <person name="Konstantinidis K.T."/>
            <person name="Angelidaki I."/>
        </authorList>
    </citation>
    <scope>NUCLEOTIDE SEQUENCE [LARGE SCALE GENOMIC DNA]</scope>
    <source>
        <strain evidence="9">AS27yjCOA_65</strain>
    </source>
</reference>
<sequence length="526" mass="59229">MNTEGQLAVNIEDEMRQSYMDYAMSVIVGRALPDIRDGLKPVQRRILYAMFREGLTSGKKHSKCAGVVGEVLKRYHPHGDSAVYEALVRLAQDWNLRYPLVDGQGNFGSIDGDPPAAYRYTESRMTELAEKLLADIDKDSVDFIPNFDETTEEPIVLPTLLPNLLINGADGIAVGMATHIPPHNLAEVIDGLIDLIQNPSITLPDLMKRIPGPDFPTGGIILGSDAIVTAYREGKGVIQLRAKASIETLKSGSRQVEAIVITEIPYQVNKSLLLERIAEMVNEREIEGISRIRDESDRNGMRIVLETKRDATPEIVLNQLYKGTPLQSSFGIINLSIVDGKPAICSLIDTLTHFIDFRRDVVTRRTQFELKKARERLHILEGYTIALSNLDEVIQLIRQSQNPPEAKEELINRFKLSDKQAQAILDLRLQKLTSMERLSIEREYEEITKEVARLIAILADVRKVDEIIVSELKEIRTNYADKRRTEIVHHSSDIAVEDLIEDEEMIVSVSHGGYIKRTKSTEFRAQ</sequence>
<dbReference type="Gene3D" id="1.10.268.10">
    <property type="entry name" value="Topoisomerase, domain 3"/>
    <property type="match status" value="1"/>
</dbReference>
<feature type="active site" description="O-(5'-phospho-DNA)-tyrosine intermediate" evidence="7">
    <location>
        <position position="120"/>
    </location>
</feature>
<dbReference type="Pfam" id="PF00521">
    <property type="entry name" value="DNA_topoisoIV"/>
    <property type="match status" value="1"/>
</dbReference>
<dbReference type="SUPFAM" id="SSF101904">
    <property type="entry name" value="GyrA/ParC C-terminal domain-like"/>
    <property type="match status" value="1"/>
</dbReference>
<dbReference type="FunFam" id="3.90.199.10:FF:000001">
    <property type="entry name" value="DNA gyrase subunit A"/>
    <property type="match status" value="1"/>
</dbReference>
<dbReference type="SMART" id="SM00434">
    <property type="entry name" value="TOP4c"/>
    <property type="match status" value="1"/>
</dbReference>
<gene>
    <name evidence="9" type="ORF">GYA55_05395</name>
</gene>
<dbReference type="PANTHER" id="PTHR43493:SF5">
    <property type="entry name" value="DNA GYRASE SUBUNIT A, CHLOROPLASTIC_MITOCHONDRIAL"/>
    <property type="match status" value="1"/>
</dbReference>
<dbReference type="EC" id="5.6.2.2" evidence="3"/>
<dbReference type="GO" id="GO:0003677">
    <property type="term" value="F:DNA binding"/>
    <property type="evidence" value="ECO:0007669"/>
    <property type="project" value="UniProtKB-UniRule"/>
</dbReference>
<dbReference type="Gene3D" id="3.30.1360.40">
    <property type="match status" value="1"/>
</dbReference>
<evidence type="ECO:0000256" key="6">
    <source>
        <dbReference type="ARBA" id="ARBA00023235"/>
    </source>
</evidence>
<dbReference type="Proteomes" id="UP000524246">
    <property type="component" value="Unassembled WGS sequence"/>
</dbReference>
<evidence type="ECO:0000256" key="2">
    <source>
        <dbReference type="ARBA" id="ARBA00008263"/>
    </source>
</evidence>
<dbReference type="GO" id="GO:0005737">
    <property type="term" value="C:cytoplasm"/>
    <property type="evidence" value="ECO:0007669"/>
    <property type="project" value="TreeGrafter"/>
</dbReference>
<evidence type="ECO:0000256" key="5">
    <source>
        <dbReference type="ARBA" id="ARBA00023125"/>
    </source>
</evidence>
<dbReference type="EMBL" id="JAAZON010000228">
    <property type="protein sequence ID" value="NMC62587.1"/>
    <property type="molecule type" value="Genomic_DNA"/>
</dbReference>
<dbReference type="AlphaFoldDB" id="A0A7X9FQZ0"/>
<evidence type="ECO:0000259" key="8">
    <source>
        <dbReference type="PROSITE" id="PS52040"/>
    </source>
</evidence>
<dbReference type="CDD" id="cd00187">
    <property type="entry name" value="TOP4c"/>
    <property type="match status" value="1"/>
</dbReference>
<dbReference type="InterPro" id="IPR002205">
    <property type="entry name" value="Topo_IIA_dom_A"/>
</dbReference>
<dbReference type="FunFam" id="1.10.268.10:FF:000001">
    <property type="entry name" value="DNA gyrase subunit A"/>
    <property type="match status" value="1"/>
</dbReference>
<comment type="catalytic activity">
    <reaction evidence="1 7">
        <text>ATP-dependent breakage, passage and rejoining of double-stranded DNA.</text>
        <dbReference type="EC" id="5.6.2.2"/>
    </reaction>
</comment>
<feature type="non-terminal residue" evidence="9">
    <location>
        <position position="526"/>
    </location>
</feature>
<feature type="domain" description="Topo IIA-type catalytic" evidence="8">
    <location>
        <begin position="32"/>
        <end position="499"/>
    </location>
</feature>
<dbReference type="InterPro" id="IPR035516">
    <property type="entry name" value="Gyrase/topoIV_suA_C"/>
</dbReference>
<dbReference type="GO" id="GO:0006265">
    <property type="term" value="P:DNA topological change"/>
    <property type="evidence" value="ECO:0007669"/>
    <property type="project" value="UniProtKB-UniRule"/>
</dbReference>
<keyword evidence="5 7" id="KW-0238">DNA-binding</keyword>
<dbReference type="FunFam" id="3.30.1360.40:FF:000002">
    <property type="entry name" value="DNA gyrase subunit A"/>
    <property type="match status" value="1"/>
</dbReference>
<accession>A0A7X9FQZ0</accession>
<dbReference type="Gene3D" id="3.90.199.10">
    <property type="entry name" value="Topoisomerase II, domain 5"/>
    <property type="match status" value="1"/>
</dbReference>
<dbReference type="SUPFAM" id="SSF56719">
    <property type="entry name" value="Type II DNA topoisomerase"/>
    <property type="match status" value="1"/>
</dbReference>
<protein>
    <recommendedName>
        <fullName evidence="3">DNA topoisomerase (ATP-hydrolyzing)</fullName>
        <ecNumber evidence="3">5.6.2.2</ecNumber>
    </recommendedName>
</protein>
<comment type="caution">
    <text evidence="9">The sequence shown here is derived from an EMBL/GenBank/DDBJ whole genome shotgun (WGS) entry which is preliminary data.</text>
</comment>
<evidence type="ECO:0000313" key="10">
    <source>
        <dbReference type="Proteomes" id="UP000524246"/>
    </source>
</evidence>
<evidence type="ECO:0000256" key="1">
    <source>
        <dbReference type="ARBA" id="ARBA00000185"/>
    </source>
</evidence>
<dbReference type="PANTHER" id="PTHR43493">
    <property type="entry name" value="DNA GYRASE/TOPOISOMERASE SUBUNIT A"/>
    <property type="match status" value="1"/>
</dbReference>
<name>A0A7X9FQZ0_9DELT</name>
<dbReference type="PROSITE" id="PS52040">
    <property type="entry name" value="TOPO_IIA"/>
    <property type="match status" value="1"/>
</dbReference>
<keyword evidence="6 7" id="KW-0413">Isomerase</keyword>
<organism evidence="9 10">
    <name type="scientific">SAR324 cluster bacterium</name>
    <dbReference type="NCBI Taxonomy" id="2024889"/>
    <lineage>
        <taxon>Bacteria</taxon>
        <taxon>Deltaproteobacteria</taxon>
        <taxon>SAR324 cluster</taxon>
    </lineage>
</organism>
<dbReference type="InterPro" id="IPR013757">
    <property type="entry name" value="Topo_IIA_A_a_sf"/>
</dbReference>
<evidence type="ECO:0000256" key="4">
    <source>
        <dbReference type="ARBA" id="ARBA00023029"/>
    </source>
</evidence>
<evidence type="ECO:0000256" key="3">
    <source>
        <dbReference type="ARBA" id="ARBA00012895"/>
    </source>
</evidence>
<dbReference type="InterPro" id="IPR013758">
    <property type="entry name" value="Topo_IIA_A/C_ab"/>
</dbReference>
<dbReference type="NCBIfam" id="NF004044">
    <property type="entry name" value="PRK05561.1"/>
    <property type="match status" value="1"/>
</dbReference>
<dbReference type="GO" id="GO:0009330">
    <property type="term" value="C:DNA topoisomerase type II (double strand cut, ATP-hydrolyzing) complex"/>
    <property type="evidence" value="ECO:0007669"/>
    <property type="project" value="TreeGrafter"/>
</dbReference>
<proteinExistence type="inferred from homology"/>
<evidence type="ECO:0000313" key="9">
    <source>
        <dbReference type="EMBL" id="NMC62587.1"/>
    </source>
</evidence>